<evidence type="ECO:0000256" key="1">
    <source>
        <dbReference type="ARBA" id="ARBA00004042"/>
    </source>
</evidence>
<evidence type="ECO:0000256" key="2">
    <source>
        <dbReference type="ARBA" id="ARBA00009098"/>
    </source>
</evidence>
<evidence type="ECO:0000256" key="4">
    <source>
        <dbReference type="ARBA" id="ARBA00044877"/>
    </source>
</evidence>
<dbReference type="GO" id="GO:0046914">
    <property type="term" value="F:transition metal ion binding"/>
    <property type="evidence" value="ECO:0007669"/>
    <property type="project" value="InterPro"/>
</dbReference>
<evidence type="ECO:0000256" key="3">
    <source>
        <dbReference type="ARBA" id="ARBA00023239"/>
    </source>
</evidence>
<evidence type="ECO:0000313" key="9">
    <source>
        <dbReference type="Proteomes" id="UP000494252"/>
    </source>
</evidence>
<sequence length="231" mass="26857">MNGIHDMGGLHGFGAVEVERDEPVFHARWEGRVFCMTQILDTTGIWSLDEHRHEIERLDAADYLAVGYYGRWLLAMERLLERKNILRGEEVRRRIEEYLDDACGTVPLEPHTRNWPLPNAMKIRWGAWRKEVEVMPRYNVGQRVRVRNLHPEGHTRVTAYTRGKTGTIAIVNAQGWVFPDTRAHYRGEKPQPVYNVRFDAYELWGPQAESNVFTQIDLSEDHLEPVDGEPV</sequence>
<dbReference type="EMBL" id="CADIKI010000024">
    <property type="protein sequence ID" value="CAB3807345.1"/>
    <property type="molecule type" value="Genomic_DNA"/>
</dbReference>
<dbReference type="InterPro" id="IPR049054">
    <property type="entry name" value="CN_hydtase_beta-like_N"/>
</dbReference>
<dbReference type="RefSeq" id="WP_175165395.1">
    <property type="nucleotide sequence ID" value="NZ_CADIKI010000024.1"/>
</dbReference>
<dbReference type="Gene3D" id="1.10.472.20">
    <property type="entry name" value="Nitrile hydratase, beta subunit"/>
    <property type="match status" value="1"/>
</dbReference>
<accession>A0A6J5GW46</accession>
<dbReference type="PIRSF" id="PIRSF001427">
    <property type="entry name" value="NHase_beta"/>
    <property type="match status" value="1"/>
</dbReference>
<dbReference type="Proteomes" id="UP000494252">
    <property type="component" value="Unassembled WGS sequence"/>
</dbReference>
<evidence type="ECO:0000259" key="6">
    <source>
        <dbReference type="Pfam" id="PF02211"/>
    </source>
</evidence>
<evidence type="ECO:0000256" key="5">
    <source>
        <dbReference type="PIRNR" id="PIRNR001427"/>
    </source>
</evidence>
<comment type="function">
    <text evidence="1 5">NHase catalyzes the hydration of various nitrile compounds to the corresponding amides.</text>
</comment>
<gene>
    <name evidence="8" type="ORF">LMG27177_06315</name>
</gene>
<reference evidence="8 9" key="1">
    <citation type="submission" date="2020-04" db="EMBL/GenBank/DDBJ databases">
        <authorList>
            <person name="De Canck E."/>
        </authorList>
    </citation>
    <scope>NUCLEOTIDE SEQUENCE [LARGE SCALE GENOMIC DNA]</scope>
    <source>
        <strain evidence="8 9">LMG 27177</strain>
    </source>
</reference>
<dbReference type="Pfam" id="PF21006">
    <property type="entry name" value="NHase_beta_N"/>
    <property type="match status" value="1"/>
</dbReference>
<feature type="domain" description="Nitrile hydratase beta subunit-like N-terminal" evidence="7">
    <location>
        <begin position="1"/>
        <end position="107"/>
    </location>
</feature>
<keyword evidence="3 5" id="KW-0456">Lyase</keyword>
<name>A0A6J5GW46_9BURK</name>
<organism evidence="8 9">
    <name type="scientific">Paraburkholderia fynbosensis</name>
    <dbReference type="NCBI Taxonomy" id="1200993"/>
    <lineage>
        <taxon>Bacteria</taxon>
        <taxon>Pseudomonadati</taxon>
        <taxon>Pseudomonadota</taxon>
        <taxon>Betaproteobacteria</taxon>
        <taxon>Burkholderiales</taxon>
        <taxon>Burkholderiaceae</taxon>
        <taxon>Paraburkholderia</taxon>
    </lineage>
</organism>
<feature type="domain" description="Nitrile hydratase beta subunit" evidence="6">
    <location>
        <begin position="131"/>
        <end position="225"/>
    </location>
</feature>
<evidence type="ECO:0000313" key="8">
    <source>
        <dbReference type="EMBL" id="CAB3807345.1"/>
    </source>
</evidence>
<dbReference type="InterPro" id="IPR042262">
    <property type="entry name" value="CN_hydtase_beta_C"/>
</dbReference>
<dbReference type="AlphaFoldDB" id="A0A6J5GW46"/>
<comment type="catalytic activity">
    <reaction evidence="4 5">
        <text>an aliphatic primary amide = an aliphatic nitrile + H2O</text>
        <dbReference type="Rhea" id="RHEA:12673"/>
        <dbReference type="ChEBI" id="CHEBI:15377"/>
        <dbReference type="ChEBI" id="CHEBI:65285"/>
        <dbReference type="ChEBI" id="CHEBI:80291"/>
        <dbReference type="EC" id="4.2.1.84"/>
    </reaction>
</comment>
<dbReference type="Gene3D" id="2.30.30.50">
    <property type="match status" value="1"/>
</dbReference>
<dbReference type="Pfam" id="PF02211">
    <property type="entry name" value="NHase_beta_C"/>
    <property type="match status" value="1"/>
</dbReference>
<dbReference type="SUPFAM" id="SSF50090">
    <property type="entry name" value="Electron transport accessory proteins"/>
    <property type="match status" value="1"/>
</dbReference>
<proteinExistence type="inferred from homology"/>
<keyword evidence="9" id="KW-1185">Reference proteome</keyword>
<dbReference type="NCBIfam" id="TIGR03888">
    <property type="entry name" value="nitrile_beta"/>
    <property type="match status" value="1"/>
</dbReference>
<dbReference type="InterPro" id="IPR003168">
    <property type="entry name" value="Nitrile_hydratase_bsu"/>
</dbReference>
<protein>
    <recommendedName>
        <fullName evidence="5">Nitrile hydratase subunit beta</fullName>
        <shortName evidence="5">NHase</shortName>
        <ecNumber evidence="5">4.2.1.84</ecNumber>
    </recommendedName>
</protein>
<comment type="similarity">
    <text evidence="2 5">Belongs to the nitrile hydratase subunit beta family.</text>
</comment>
<evidence type="ECO:0000259" key="7">
    <source>
        <dbReference type="Pfam" id="PF21006"/>
    </source>
</evidence>
<dbReference type="InterPro" id="IPR024690">
    <property type="entry name" value="CN_hydtase_beta_dom_C"/>
</dbReference>
<dbReference type="GO" id="GO:0018822">
    <property type="term" value="F:nitrile hydratase activity"/>
    <property type="evidence" value="ECO:0007669"/>
    <property type="project" value="UniProtKB-EC"/>
</dbReference>
<dbReference type="EC" id="4.2.1.84" evidence="5"/>
<dbReference type="InterPro" id="IPR008990">
    <property type="entry name" value="Elect_transpt_acc-like_dom_sf"/>
</dbReference>